<gene>
    <name evidence="3" type="ORF">FH972_002288</name>
</gene>
<protein>
    <recommendedName>
        <fullName evidence="5">EamA domain-containing protein</fullName>
    </recommendedName>
</protein>
<dbReference type="PANTHER" id="PTHR23051">
    <property type="entry name" value="SOLUTE CARRIER FAMILY 35, MEMBER F5"/>
    <property type="match status" value="1"/>
</dbReference>
<dbReference type="EMBL" id="CM017321">
    <property type="protein sequence ID" value="KAE7997678.1"/>
    <property type="molecule type" value="Genomic_DNA"/>
</dbReference>
<keyword evidence="1" id="KW-0472">Membrane</keyword>
<keyword evidence="1" id="KW-1133">Transmembrane helix</keyword>
<evidence type="ECO:0008006" key="5">
    <source>
        <dbReference type="Google" id="ProtNLM"/>
    </source>
</evidence>
<feature type="transmembrane region" description="Helical" evidence="1">
    <location>
        <begin position="219"/>
        <end position="243"/>
    </location>
</feature>
<evidence type="ECO:0000313" key="3">
    <source>
        <dbReference type="EMBL" id="KAE7997678.1"/>
    </source>
</evidence>
<sequence>MGWRYRAGLLLIFIVVIMWVTSAEITQSIFTEYKHPFAVTYLGTSLLAAYLPIAFMRDWLLKFLRSCSYNSDKSCLYESSQVLDSPTHNICTHGKFDIEEQQPLADEKCIKDIHSQKEGKPTVFDSKDDDVDSLIHRKLVTKEIATLGLFIGPIWFASEVGHRLFTLLIGALLGDDSINVINLVSVFVSMAGVAMTAYGKTWATDESETTTSSIRNHSFLGYLFALLSAMTDGLFTVLLKKFAGEDGEKVDMQKLIGYIGLFSLVSLWWLVWPLTALGFEPKFIIPDSAQTVGVVFANCFAGSFLSDYFWALGVVWTTPLVAALGASLTIPLAMLEDMVIHGRHYSTIYILGSVQVFLGFAIANVSDWFTPKSGFQFLNSLERLFIPSPLPNLTM</sequence>
<organism evidence="3 4">
    <name type="scientific">Carpinus fangiana</name>
    <dbReference type="NCBI Taxonomy" id="176857"/>
    <lineage>
        <taxon>Eukaryota</taxon>
        <taxon>Viridiplantae</taxon>
        <taxon>Streptophyta</taxon>
        <taxon>Embryophyta</taxon>
        <taxon>Tracheophyta</taxon>
        <taxon>Spermatophyta</taxon>
        <taxon>Magnoliopsida</taxon>
        <taxon>eudicotyledons</taxon>
        <taxon>Gunneridae</taxon>
        <taxon>Pentapetalae</taxon>
        <taxon>rosids</taxon>
        <taxon>fabids</taxon>
        <taxon>Fagales</taxon>
        <taxon>Betulaceae</taxon>
        <taxon>Carpinus</taxon>
    </lineage>
</organism>
<accession>A0A5N6QEE1</accession>
<dbReference type="Proteomes" id="UP000327013">
    <property type="component" value="Chromosome 1"/>
</dbReference>
<proteinExistence type="predicted"/>
<feature type="transmembrane region" description="Helical" evidence="1">
    <location>
        <begin position="347"/>
        <end position="365"/>
    </location>
</feature>
<dbReference type="PANTHER" id="PTHR23051:SF12">
    <property type="entry name" value="OS04G0645600 PROTEIN"/>
    <property type="match status" value="1"/>
</dbReference>
<reference evidence="3 4" key="1">
    <citation type="submission" date="2019-06" db="EMBL/GenBank/DDBJ databases">
        <title>A chromosomal-level reference genome of Carpinus fangiana (Coryloideae, Betulaceae).</title>
        <authorList>
            <person name="Yang X."/>
            <person name="Wang Z."/>
            <person name="Zhang L."/>
            <person name="Hao G."/>
            <person name="Liu J."/>
            <person name="Yang Y."/>
        </authorList>
    </citation>
    <scope>NUCLEOTIDE SEQUENCE [LARGE SCALE GENOMIC DNA]</scope>
    <source>
        <strain evidence="3">Cfa_2016G</strain>
        <tissue evidence="3">Leaf</tissue>
    </source>
</reference>
<evidence type="ECO:0000256" key="1">
    <source>
        <dbReference type="SAM" id="Phobius"/>
    </source>
</evidence>
<name>A0A5N6QEE1_9ROSI</name>
<feature type="transmembrane region" description="Helical" evidence="1">
    <location>
        <begin position="316"/>
        <end position="335"/>
    </location>
</feature>
<feature type="transmembrane region" description="Helical" evidence="1">
    <location>
        <begin position="39"/>
        <end position="56"/>
    </location>
</feature>
<keyword evidence="2" id="KW-0732">Signal</keyword>
<evidence type="ECO:0000256" key="2">
    <source>
        <dbReference type="SAM" id="SignalP"/>
    </source>
</evidence>
<keyword evidence="1" id="KW-0812">Transmembrane</keyword>
<feature type="chain" id="PRO_5024272282" description="EamA domain-containing protein" evidence="2">
    <location>
        <begin position="24"/>
        <end position="395"/>
    </location>
</feature>
<feature type="transmembrane region" description="Helical" evidence="1">
    <location>
        <begin position="177"/>
        <end position="198"/>
    </location>
</feature>
<dbReference type="AlphaFoldDB" id="A0A5N6QEE1"/>
<keyword evidence="4" id="KW-1185">Reference proteome</keyword>
<feature type="signal peptide" evidence="2">
    <location>
        <begin position="1"/>
        <end position="23"/>
    </location>
</feature>
<dbReference type="GO" id="GO:0016020">
    <property type="term" value="C:membrane"/>
    <property type="evidence" value="ECO:0007669"/>
    <property type="project" value="TreeGrafter"/>
</dbReference>
<evidence type="ECO:0000313" key="4">
    <source>
        <dbReference type="Proteomes" id="UP000327013"/>
    </source>
</evidence>
<dbReference type="OrthoDB" id="1436450at2759"/>
<feature type="transmembrane region" description="Helical" evidence="1">
    <location>
        <begin position="255"/>
        <end position="279"/>
    </location>
</feature>